<dbReference type="InterPro" id="IPR007271">
    <property type="entry name" value="Nuc_sug_transpt"/>
</dbReference>
<feature type="transmembrane region" description="Helical" evidence="5">
    <location>
        <begin position="12"/>
        <end position="31"/>
    </location>
</feature>
<evidence type="ECO:0000256" key="5">
    <source>
        <dbReference type="SAM" id="Phobius"/>
    </source>
</evidence>
<dbReference type="GO" id="GO:0000139">
    <property type="term" value="C:Golgi membrane"/>
    <property type="evidence" value="ECO:0007669"/>
    <property type="project" value="InterPro"/>
</dbReference>
<evidence type="ECO:0000313" key="6">
    <source>
        <dbReference type="EMBL" id="EGB02094.1"/>
    </source>
</evidence>
<evidence type="ECO:0000256" key="3">
    <source>
        <dbReference type="ARBA" id="ARBA00022989"/>
    </source>
</evidence>
<comment type="subcellular location">
    <subcellularLocation>
        <location evidence="1">Membrane</location>
        <topology evidence="1">Multi-pass membrane protein</topology>
    </subcellularLocation>
</comment>
<keyword evidence="4 5" id="KW-0472">Membrane</keyword>
<dbReference type="GO" id="GO:0015165">
    <property type="term" value="F:pyrimidine nucleotide-sugar transmembrane transporter activity"/>
    <property type="evidence" value="ECO:0007669"/>
    <property type="project" value="InterPro"/>
</dbReference>
<reference evidence="6 7" key="1">
    <citation type="journal article" date="2011" name="Proc. Natl. Acad. Sci. U.S.A.">
        <title>Niche of harmful alga Aureococcus anophagefferens revealed through ecogenomics.</title>
        <authorList>
            <person name="Gobler C.J."/>
            <person name="Berry D.L."/>
            <person name="Dyhrman S.T."/>
            <person name="Wilhelm S.W."/>
            <person name="Salamov A."/>
            <person name="Lobanov A.V."/>
            <person name="Zhang Y."/>
            <person name="Collier J.L."/>
            <person name="Wurch L.L."/>
            <person name="Kustka A.B."/>
            <person name="Dill B.D."/>
            <person name="Shah M."/>
            <person name="VerBerkmoes N.C."/>
            <person name="Kuo A."/>
            <person name="Terry A."/>
            <person name="Pangilinan J."/>
            <person name="Lindquist E.A."/>
            <person name="Lucas S."/>
            <person name="Paulsen I.T."/>
            <person name="Hattenrath-Lehmann T.K."/>
            <person name="Talmage S.C."/>
            <person name="Walker E.A."/>
            <person name="Koch F."/>
            <person name="Burson A.M."/>
            <person name="Marcoval M.A."/>
            <person name="Tang Y.Z."/>
            <person name="Lecleir G.R."/>
            <person name="Coyne K.J."/>
            <person name="Berg G.M."/>
            <person name="Bertrand E.M."/>
            <person name="Saito M.A."/>
            <person name="Gladyshev V.N."/>
            <person name="Grigoriev I.V."/>
        </authorList>
    </citation>
    <scope>NUCLEOTIDE SEQUENCE [LARGE SCALE GENOMIC DNA]</scope>
    <source>
        <strain evidence="7">CCMP 1984</strain>
    </source>
</reference>
<gene>
    <name evidence="6" type="ORF">AURANDRAFT_9920</name>
</gene>
<name>F0YS15_AURAN</name>
<dbReference type="Pfam" id="PF04142">
    <property type="entry name" value="Nuc_sug_transp"/>
    <property type="match status" value="1"/>
</dbReference>
<keyword evidence="2 5" id="KW-0812">Transmembrane</keyword>
<dbReference type="SUPFAM" id="SSF103481">
    <property type="entry name" value="Multidrug resistance efflux transporter EmrE"/>
    <property type="match status" value="1"/>
</dbReference>
<accession>F0YS15</accession>
<dbReference type="KEGG" id="aaf:AURANDRAFT_9920"/>
<dbReference type="GeneID" id="20229477"/>
<dbReference type="EMBL" id="GL833819">
    <property type="protein sequence ID" value="EGB02094.1"/>
    <property type="molecule type" value="Genomic_DNA"/>
</dbReference>
<dbReference type="AlphaFoldDB" id="F0YS15"/>
<evidence type="ECO:0000256" key="4">
    <source>
        <dbReference type="ARBA" id="ARBA00023136"/>
    </source>
</evidence>
<keyword evidence="3 5" id="KW-1133">Transmembrane helix</keyword>
<feature type="transmembrane region" description="Helical" evidence="5">
    <location>
        <begin position="38"/>
        <end position="57"/>
    </location>
</feature>
<dbReference type="Proteomes" id="UP000002729">
    <property type="component" value="Unassembled WGS sequence"/>
</dbReference>
<evidence type="ECO:0008006" key="8">
    <source>
        <dbReference type="Google" id="ProtNLM"/>
    </source>
</evidence>
<dbReference type="InParanoid" id="F0YS15"/>
<dbReference type="PANTHER" id="PTHR10231">
    <property type="entry name" value="NUCLEOTIDE-SUGAR TRANSMEMBRANE TRANSPORTER"/>
    <property type="match status" value="1"/>
</dbReference>
<dbReference type="InterPro" id="IPR037185">
    <property type="entry name" value="EmrE-like"/>
</dbReference>
<evidence type="ECO:0000256" key="1">
    <source>
        <dbReference type="ARBA" id="ARBA00004141"/>
    </source>
</evidence>
<organism evidence="7">
    <name type="scientific">Aureococcus anophagefferens</name>
    <name type="common">Harmful bloom alga</name>
    <dbReference type="NCBI Taxonomy" id="44056"/>
    <lineage>
        <taxon>Eukaryota</taxon>
        <taxon>Sar</taxon>
        <taxon>Stramenopiles</taxon>
        <taxon>Ochrophyta</taxon>
        <taxon>Pelagophyceae</taxon>
        <taxon>Pelagomonadales</taxon>
        <taxon>Pelagomonadaceae</taxon>
        <taxon>Aureococcus</taxon>
    </lineage>
</organism>
<dbReference type="RefSeq" id="XP_009043207.1">
    <property type="nucleotide sequence ID" value="XM_009044959.1"/>
</dbReference>
<proteinExistence type="predicted"/>
<evidence type="ECO:0000313" key="7">
    <source>
        <dbReference type="Proteomes" id="UP000002729"/>
    </source>
</evidence>
<feature type="non-terminal residue" evidence="6">
    <location>
        <position position="1"/>
    </location>
</feature>
<feature type="transmembrane region" description="Helical" evidence="5">
    <location>
        <begin position="63"/>
        <end position="79"/>
    </location>
</feature>
<protein>
    <recommendedName>
        <fullName evidence="8">Sugar phosphate transporter domain-containing protein</fullName>
    </recommendedName>
</protein>
<evidence type="ECO:0000256" key="2">
    <source>
        <dbReference type="ARBA" id="ARBA00022692"/>
    </source>
</evidence>
<keyword evidence="7" id="KW-1185">Reference proteome</keyword>
<sequence length="82" mass="8568">GLWYGFDYKAMISVGNSAMGGLTVAAVLKFADAVLKGYATAISVLLTGVMSMLLFGTSLNAEYVLGMVNVLAAVILYNAKNL</sequence>
<feature type="non-terminal residue" evidence="6">
    <location>
        <position position="82"/>
    </location>
</feature>
<dbReference type="OrthoDB" id="408493at2759"/>